<name>A0AAD6CFG0_9EURO</name>
<evidence type="ECO:0000313" key="2">
    <source>
        <dbReference type="EMBL" id="KAJ5461343.1"/>
    </source>
</evidence>
<dbReference type="RefSeq" id="XP_056770385.1">
    <property type="nucleotide sequence ID" value="XM_056906278.1"/>
</dbReference>
<dbReference type="AlphaFoldDB" id="A0AAD6CFG0"/>
<dbReference type="InterPro" id="IPR044053">
    <property type="entry name" value="AsaB-like"/>
</dbReference>
<comment type="similarity">
    <text evidence="1">Belongs to the asaB hydroxylase/desaturase family.</text>
</comment>
<dbReference type="NCBIfam" id="NF041278">
    <property type="entry name" value="CmcJ_NvfI_EfuI"/>
    <property type="match status" value="1"/>
</dbReference>
<organism evidence="2 3">
    <name type="scientific">Penicillium daleae</name>
    <dbReference type="NCBI Taxonomy" id="63821"/>
    <lineage>
        <taxon>Eukaryota</taxon>
        <taxon>Fungi</taxon>
        <taxon>Dikarya</taxon>
        <taxon>Ascomycota</taxon>
        <taxon>Pezizomycotina</taxon>
        <taxon>Eurotiomycetes</taxon>
        <taxon>Eurotiomycetidae</taxon>
        <taxon>Eurotiales</taxon>
        <taxon>Aspergillaceae</taxon>
        <taxon>Penicillium</taxon>
    </lineage>
</organism>
<comment type="caution">
    <text evidence="2">The sequence shown here is derived from an EMBL/GenBank/DDBJ whole genome shotgun (WGS) entry which is preliminary data.</text>
</comment>
<dbReference type="GeneID" id="81596521"/>
<keyword evidence="3" id="KW-1185">Reference proteome</keyword>
<evidence type="ECO:0000256" key="1">
    <source>
        <dbReference type="ARBA" id="ARBA00023604"/>
    </source>
</evidence>
<dbReference type="EMBL" id="JAPVEA010000002">
    <property type="protein sequence ID" value="KAJ5461343.1"/>
    <property type="molecule type" value="Genomic_DNA"/>
</dbReference>
<protein>
    <recommendedName>
        <fullName evidence="4">Methyltransferase</fullName>
    </recommendedName>
</protein>
<reference evidence="2" key="1">
    <citation type="submission" date="2022-12" db="EMBL/GenBank/DDBJ databases">
        <authorList>
            <person name="Petersen C."/>
        </authorList>
    </citation>
    <scope>NUCLEOTIDE SEQUENCE</scope>
    <source>
        <strain evidence="2">IBT 16125</strain>
    </source>
</reference>
<evidence type="ECO:0008006" key="4">
    <source>
        <dbReference type="Google" id="ProtNLM"/>
    </source>
</evidence>
<dbReference type="GO" id="GO:0016491">
    <property type="term" value="F:oxidoreductase activity"/>
    <property type="evidence" value="ECO:0007669"/>
    <property type="project" value="InterPro"/>
</dbReference>
<gene>
    <name evidence="2" type="ORF">N7458_002895</name>
</gene>
<dbReference type="Proteomes" id="UP001213681">
    <property type="component" value="Unassembled WGS sequence"/>
</dbReference>
<proteinExistence type="inferred from homology"/>
<dbReference type="PANTHER" id="PTHR34598:SF3">
    <property type="entry name" value="OXIDOREDUCTASE AN1597"/>
    <property type="match status" value="1"/>
</dbReference>
<accession>A0AAD6CFG0</accession>
<evidence type="ECO:0000313" key="3">
    <source>
        <dbReference type="Proteomes" id="UP001213681"/>
    </source>
</evidence>
<reference evidence="2" key="2">
    <citation type="journal article" date="2023" name="IMA Fungus">
        <title>Comparative genomic study of the Penicillium genus elucidates a diverse pangenome and 15 lateral gene transfer events.</title>
        <authorList>
            <person name="Petersen C."/>
            <person name="Sorensen T."/>
            <person name="Nielsen M.R."/>
            <person name="Sondergaard T.E."/>
            <person name="Sorensen J.L."/>
            <person name="Fitzpatrick D.A."/>
            <person name="Frisvad J.C."/>
            <person name="Nielsen K.L."/>
        </authorList>
    </citation>
    <scope>NUCLEOTIDE SEQUENCE</scope>
    <source>
        <strain evidence="2">IBT 16125</strain>
    </source>
</reference>
<dbReference type="PANTHER" id="PTHR34598">
    <property type="entry name" value="BLL6449 PROTEIN"/>
    <property type="match status" value="1"/>
</dbReference>
<sequence>MDISAELCFCTKDEPIHKVEIPYLLTYSLEGVTKSNLAFEAVDNIPVLDVRKHSLTYEDHGIQLEHIDSKMMYDDWQDSQKIEKVFLREARDTIRKVVGHHEVYIFEYRVRRRPKSFPYLAGQVVDPNAPVPVLGAHIDYCESDSVDRIEVIFKERAPKMLARSYQFLNLWKPLRGPVKDCPLALCDPKSVDFQNDTMLVQSVNTTSVGEFLSLHYNTSQRWYYVSEQMPWEALVFHGYDSRTPKAPGVPHAAFVQDHTVPEDQARESIEIRAVVFLDEDANESLEV</sequence>